<evidence type="ECO:0000313" key="3">
    <source>
        <dbReference type="EMBL" id="AUE19269.1"/>
    </source>
</evidence>
<protein>
    <submittedName>
        <fullName evidence="3">Uncharacterized protein</fullName>
    </submittedName>
</protein>
<evidence type="ECO:0000313" key="4">
    <source>
        <dbReference type="Proteomes" id="UP000232496"/>
    </source>
</evidence>
<evidence type="ECO:0000256" key="2">
    <source>
        <dbReference type="SAM" id="Phobius"/>
    </source>
</evidence>
<feature type="transmembrane region" description="Helical" evidence="2">
    <location>
        <begin position="82"/>
        <end position="102"/>
    </location>
</feature>
<proteinExistence type="predicted"/>
<feature type="region of interest" description="Disordered" evidence="1">
    <location>
        <begin position="1"/>
        <end position="24"/>
    </location>
</feature>
<dbReference type="Proteomes" id="UP000232496">
    <property type="component" value="Chromosome"/>
</dbReference>
<gene>
    <name evidence="3" type="ORF">DRBB29_1734</name>
</gene>
<reference evidence="3 4" key="1">
    <citation type="submission" date="2017-09" db="EMBL/GenBank/DDBJ databases">
        <title>Comparative genomics and methylome analysis of the gut commensal Bifidobacterium breve.</title>
        <authorList>
            <person name="Bottacini F."/>
            <person name="Morrissey R."/>
            <person name="Roberts R.J."/>
            <person name="James K."/>
            <person name="van Breen J."/>
            <person name="Egan M."/>
            <person name="Lambert J."/>
            <person name="van Limpt K."/>
            <person name="Stanton C."/>
            <person name="Knol J."/>
            <person name="O' Connell Motherway M."/>
            <person name="van Sinderen D."/>
        </authorList>
    </citation>
    <scope>NUCLEOTIDE SEQUENCE [LARGE SCALE GENOMIC DNA]</scope>
    <source>
        <strain evidence="3 4">DRBB29</strain>
    </source>
</reference>
<sequence length="275" mass="32080">MTNSDTLPVNEDCPSANRTDETKGYPESASGYLIDDLGKFLNMNPSFYRRRIRCVRPAAITAGLIGLCILISFLIPDDSNQVFQIVVGALLGFFLGLATPVYEHFCVWAKRVNRTMEDAEGTISIWEAMYQNSILQDKAILAFPNGRISATWAQRMWIKIKFPTLVRKWHKYFRCGMAEPTLEPLPYPLIYLLPQREQRKLSVRRRQWRNERVCKKRLHYMESLSRCIFIFEPTQSNLDYLLDYSNRIIGETIRQNRVIKDYLPTKSGLYVHVRK</sequence>
<organism evidence="3 4">
    <name type="scientific">Bifidobacterium breve</name>
    <dbReference type="NCBI Taxonomy" id="1685"/>
    <lineage>
        <taxon>Bacteria</taxon>
        <taxon>Bacillati</taxon>
        <taxon>Actinomycetota</taxon>
        <taxon>Actinomycetes</taxon>
        <taxon>Bifidobacteriales</taxon>
        <taxon>Bifidobacteriaceae</taxon>
        <taxon>Bifidobacterium</taxon>
    </lineage>
</organism>
<dbReference type="RefSeq" id="WP_155466669.1">
    <property type="nucleotide sequence ID" value="NZ_CP021552.1"/>
</dbReference>
<dbReference type="AlphaFoldDB" id="A0AAN1IFV8"/>
<name>A0AAN1IFV8_BIFBR</name>
<feature type="transmembrane region" description="Helical" evidence="2">
    <location>
        <begin position="58"/>
        <end position="76"/>
    </location>
</feature>
<evidence type="ECO:0000256" key="1">
    <source>
        <dbReference type="SAM" id="MobiDB-lite"/>
    </source>
</evidence>
<accession>A0AAN1IFV8</accession>
<keyword evidence="2" id="KW-0472">Membrane</keyword>
<keyword evidence="2" id="KW-1133">Transmembrane helix</keyword>
<dbReference type="EMBL" id="CP023198">
    <property type="protein sequence ID" value="AUE19269.1"/>
    <property type="molecule type" value="Genomic_DNA"/>
</dbReference>
<keyword evidence="2" id="KW-0812">Transmembrane</keyword>